<accession>A0A8H6CPA7</accession>
<feature type="compositionally biased region" description="Polar residues" evidence="8">
    <location>
        <begin position="777"/>
        <end position="788"/>
    </location>
</feature>
<feature type="compositionally biased region" description="Polar residues" evidence="8">
    <location>
        <begin position="901"/>
        <end position="928"/>
    </location>
</feature>
<feature type="region of interest" description="Disordered" evidence="8">
    <location>
        <begin position="344"/>
        <end position="370"/>
    </location>
</feature>
<keyword evidence="5 7" id="KW-0496">Mitochondrion</keyword>
<evidence type="ECO:0000313" key="9">
    <source>
        <dbReference type="EMBL" id="KAF6226944.1"/>
    </source>
</evidence>
<proteinExistence type="inferred from homology"/>
<comment type="caution">
    <text evidence="9">The sequence shown here is derived from an EMBL/GenBank/DDBJ whole genome shotgun (WGS) entry which is preliminary data.</text>
</comment>
<evidence type="ECO:0000256" key="8">
    <source>
        <dbReference type="SAM" id="MobiDB-lite"/>
    </source>
</evidence>
<feature type="compositionally biased region" description="Acidic residues" evidence="8">
    <location>
        <begin position="641"/>
        <end position="650"/>
    </location>
</feature>
<feature type="compositionally biased region" description="Basic and acidic residues" evidence="8">
    <location>
        <begin position="522"/>
        <end position="562"/>
    </location>
</feature>
<feature type="compositionally biased region" description="Polar residues" evidence="8">
    <location>
        <begin position="152"/>
        <end position="165"/>
    </location>
</feature>
<evidence type="ECO:0000256" key="4">
    <source>
        <dbReference type="ARBA" id="ARBA00022989"/>
    </source>
</evidence>
<feature type="compositionally biased region" description="Basic and acidic residues" evidence="8">
    <location>
        <begin position="587"/>
        <end position="596"/>
    </location>
</feature>
<feature type="region of interest" description="Disordered" evidence="8">
    <location>
        <begin position="1338"/>
        <end position="1436"/>
    </location>
</feature>
<feature type="compositionally biased region" description="Low complexity" evidence="8">
    <location>
        <begin position="261"/>
        <end position="283"/>
    </location>
</feature>
<evidence type="ECO:0000313" key="10">
    <source>
        <dbReference type="Proteomes" id="UP000593566"/>
    </source>
</evidence>
<feature type="compositionally biased region" description="Basic and acidic residues" evidence="8">
    <location>
        <begin position="135"/>
        <end position="151"/>
    </location>
</feature>
<reference evidence="9 10" key="1">
    <citation type="journal article" date="2020" name="Genomics">
        <title>Complete, high-quality genomes from long-read metagenomic sequencing of two wolf lichen thalli reveals enigmatic genome architecture.</title>
        <authorList>
            <person name="McKenzie S.K."/>
            <person name="Walston R.F."/>
            <person name="Allen J.L."/>
        </authorList>
    </citation>
    <scope>NUCLEOTIDE SEQUENCE [LARGE SCALE GENOMIC DNA]</scope>
    <source>
        <strain evidence="9">WasteWater1</strain>
    </source>
</reference>
<keyword evidence="6 7" id="KW-0472">Membrane</keyword>
<dbReference type="Proteomes" id="UP000593566">
    <property type="component" value="Unassembled WGS sequence"/>
</dbReference>
<organism evidence="9 10">
    <name type="scientific">Letharia lupina</name>
    <dbReference type="NCBI Taxonomy" id="560253"/>
    <lineage>
        <taxon>Eukaryota</taxon>
        <taxon>Fungi</taxon>
        <taxon>Dikarya</taxon>
        <taxon>Ascomycota</taxon>
        <taxon>Pezizomycotina</taxon>
        <taxon>Lecanoromycetes</taxon>
        <taxon>OSLEUM clade</taxon>
        <taxon>Lecanoromycetidae</taxon>
        <taxon>Lecanorales</taxon>
        <taxon>Lecanorineae</taxon>
        <taxon>Parmeliaceae</taxon>
        <taxon>Letharia</taxon>
    </lineage>
</organism>
<feature type="compositionally biased region" description="Basic residues" evidence="8">
    <location>
        <begin position="574"/>
        <end position="584"/>
    </location>
</feature>
<feature type="transmembrane region" description="Helical" evidence="7">
    <location>
        <begin position="1443"/>
        <end position="1462"/>
    </location>
</feature>
<evidence type="ECO:0000256" key="5">
    <source>
        <dbReference type="ARBA" id="ARBA00023128"/>
    </source>
</evidence>
<dbReference type="PANTHER" id="PTHR38426">
    <property type="entry name" value="MAINTENANCE OF TELOMERE CAPPING PROTEIN 4"/>
    <property type="match status" value="1"/>
</dbReference>
<feature type="compositionally biased region" description="Basic residues" evidence="8">
    <location>
        <begin position="664"/>
        <end position="674"/>
    </location>
</feature>
<evidence type="ECO:0000256" key="1">
    <source>
        <dbReference type="ARBA" id="ARBA00010877"/>
    </source>
</evidence>
<name>A0A8H6CPA7_9LECA</name>
<feature type="transmembrane region" description="Helical" evidence="7">
    <location>
        <begin position="1246"/>
        <end position="1269"/>
    </location>
</feature>
<dbReference type="PRINTS" id="PR01217">
    <property type="entry name" value="PRICHEXTENSN"/>
</dbReference>
<feature type="compositionally biased region" description="Low complexity" evidence="8">
    <location>
        <begin position="728"/>
        <end position="747"/>
    </location>
</feature>
<feature type="region of interest" description="Disordered" evidence="8">
    <location>
        <begin position="877"/>
        <end position="1074"/>
    </location>
</feature>
<feature type="compositionally biased region" description="Pro residues" evidence="8">
    <location>
        <begin position="1599"/>
        <end position="1620"/>
    </location>
</feature>
<feature type="compositionally biased region" description="Low complexity" evidence="8">
    <location>
        <begin position="1"/>
        <end position="13"/>
    </location>
</feature>
<evidence type="ECO:0000256" key="7">
    <source>
        <dbReference type="RuleBase" id="RU363000"/>
    </source>
</evidence>
<dbReference type="InterPro" id="IPR019133">
    <property type="entry name" value="MIC60"/>
</dbReference>
<comment type="function">
    <text evidence="7">Component of the MICOS complex, a large protein complex of the mitochondrial inner membrane that plays crucial roles in the maintenance of crista junctions, inner membrane architecture, and formation of contact sites to the outer membrane.</text>
</comment>
<feature type="region of interest" description="Disordered" evidence="8">
    <location>
        <begin position="706"/>
        <end position="788"/>
    </location>
</feature>
<dbReference type="GeneID" id="59336781"/>
<feature type="compositionally biased region" description="Basic and acidic residues" evidence="8">
    <location>
        <begin position="1567"/>
        <end position="1577"/>
    </location>
</feature>
<comment type="subcellular location">
    <subcellularLocation>
        <location evidence="7">Mitochondrion inner membrane</location>
        <topology evidence="7">Single-pass membrane protein</topology>
    </subcellularLocation>
</comment>
<feature type="region of interest" description="Disordered" evidence="8">
    <location>
        <begin position="237"/>
        <end position="291"/>
    </location>
</feature>
<dbReference type="InterPro" id="IPR038769">
    <property type="entry name" value="MTC4"/>
</dbReference>
<feature type="compositionally biased region" description="Pro residues" evidence="8">
    <location>
        <begin position="1406"/>
        <end position="1431"/>
    </location>
</feature>
<dbReference type="Pfam" id="PF09731">
    <property type="entry name" value="Mitofilin"/>
    <property type="match status" value="1"/>
</dbReference>
<keyword evidence="3 7" id="KW-0999">Mitochondrion inner membrane</keyword>
<feature type="compositionally biased region" description="Basic and acidic residues" evidence="8">
    <location>
        <begin position="1060"/>
        <end position="1074"/>
    </location>
</feature>
<feature type="compositionally biased region" description="Basic residues" evidence="8">
    <location>
        <begin position="109"/>
        <end position="118"/>
    </location>
</feature>
<comment type="similarity">
    <text evidence="1 7">Belongs to the MICOS complex subunit Mic60 family.</text>
</comment>
<sequence length="2015" mass="221975">MSGESSGSSAPSALGVPTNASGIHSTNSLRHDQATTESESKATLTANLAQNEPLQRRHRPRSSGGFLLQTTPAPASETRRSSYTEPDTTRDVKGKRKAEEGDLVVPKRASAHQRHRQKPSLGSSPLATEVINVHSSDHTDKNGAFQRDKRFSVQSAARQSMRSSLNSNGTSAGSATSTDPVLLSNGRSAIGHDTDPAQIVTLALNLSESRRRNFSSGGLLIPRDAIGARRIISSGQQTLGLPNSASGGSLRQHLQQQRQVSRNISPKSGRSSSNKGSGSGSPHSQKEQVGNRHSTLLPDYDAGVADDVVFDASDATLSRANKARVAIELMYEYRRLLQYLPPIPTNSKSKPATSKGAAKHEGEPSTGLGRLYNPLQYIRNRKVRFRERRPLDAEAAGWKDLDRVRIWVDTVASEREDGVSRIDQRFPLPSLDTISGEYPVADGLQISRVPLPAGSQIRKVERPRMDWEFTSWDLLADAQWLTQDDNLDHIEDRSGKKITTGHPNRKDNTPRASVESNRSSLRRSESIVREHASPDRVRALAGHSRKDSKDRGRRSLDVHEQRSPVSEDNGSRDRKSRWPKKLVRSRSSSDSDDSHRESRRKQNRGRDYAGSRDNLESAALEKQMMEMLAKEVEASRQVDQSPEEDTDATGEPDLKPHDGGMRDRYRHRDAKRRPSAPQRMTTDVPVIEKRRFAARASLDEDRFHYHRMPSDDLDPTAPNSPTAPGFVPSISINLSPPASPPSAVASPKKTLTSRMGSSRRDRSRSVNRRTIGENDPDSSGTTDVSRQTTNETQLANMLRKEQPTGSSNGLLTPIKTEAAGIKYRPLDGNSIRSIKNINGSDSRLRGLFKGGRIAELVGSEVSKVGDMLWRKDNNHASRVASPASSYAASEESDMDDGDTSGLDSSPKNDLSRTTTKDGGSLSKVSTNSDKPRYYMSNLPSFRSSFNRDEQSAKSTKASPDHDHITRQQLAQRERGRSSRFDRLAPPKIDLRGISPPSSREPSPVGSRTRRTYDEDSRQSSSSRSERGVRSADRRLNAMLSIPGKAGTGRAPPTGLASLESRPRELRGRPDLEGKRQWSISDRGVSTVRGTVNKRDIARVRALLLSSGVKANEISRRAEEAPEKPAPFLQRLEGMFKGPIPHVSRSQEPLLAARIVISNIEVNTQRLRDDAEQFSHTTIEKLHDQINAIDEHVTHKLTPLVRNSADDADAFSTELTTTHTLAIKQLNDSINTVLRRRRRRLRYLRRIGWATVEWTLLGIMWMVWLVVVIVRLVRGTLAGLVEGLRQVVRRPIGPRSRTQWPGTRLNQIILQRSFANRGKIDTNTKPSIHDSDAIVLPGTQSTTATKPQPPPPGPVLSASPAQPSPPTPTSDASVPPQNVPLMPPTPPGGKTQTAPPTSVPPGTGAAPIPPTTPPSDKPAAAIPPPPPPPPPPPRRRSRWIRNTVSFLILASALGFAGGTFYSLRSDNFHDFFTEYIPFGEDAVLYFEEREFRRRFPKLTNPTNRPFPDSGNKITIPSKSGVSWKVAGEEHQGADLQTKGRHMSALDANQGEVKIGVAGQTPSTATGPEKNKAVEKAKNDAGPAPKTPPPSEKPKAEKAPPKAPPPTTEPKPPAPVPPPPKPSESSKDASKRPPEVNEPSRFMPMESIDPLKIKNADEPIVQDLVKIINDIITVVNADGASHKYNSTIGKAKTALASVGGRIMSLKEAVRKSAEEKIRSTQTEFDTAAKELVRRLEEEMRDQDGKWKDEFESEREKIVQSYQERLHNESQRAQQLSEQRLRNELLQQAVAMKKQFINEVTDRVETERNGRLSKLSDLSSSVTELEKLTADWNSVIDANLKTQHLQVAVEAVRSSLETADRPRPFVRELAALKEIASDDAVVNAAIASINPTAYQRGVPTTAQLIDRFRRVAAEVRKASLLPEDAGVASHAASFVLSKFMFKKTGMTVGDDVESILTRTETLLEEGNLDEAAREMNTLDGWAKTLSWDWLSECRRVLEVRQAMDVISTEARLEGLKVD</sequence>
<feature type="compositionally biased region" description="Basic and acidic residues" evidence="8">
    <location>
        <begin position="652"/>
        <end position="663"/>
    </location>
</feature>
<keyword evidence="4 7" id="KW-1133">Transmembrane helix</keyword>
<dbReference type="RefSeq" id="XP_037155252.1">
    <property type="nucleotide sequence ID" value="XM_037299251.1"/>
</dbReference>
<feature type="compositionally biased region" description="Basic and acidic residues" evidence="8">
    <location>
        <begin position="77"/>
        <end position="100"/>
    </location>
</feature>
<feature type="region of interest" description="Disordered" evidence="8">
    <location>
        <begin position="1"/>
        <end position="193"/>
    </location>
</feature>
<feature type="compositionally biased region" description="Basic and acidic residues" evidence="8">
    <location>
        <begin position="29"/>
        <end position="40"/>
    </location>
</feature>
<feature type="region of interest" description="Disordered" evidence="8">
    <location>
        <begin position="1556"/>
        <end position="1642"/>
    </location>
</feature>
<feature type="region of interest" description="Disordered" evidence="8">
    <location>
        <begin position="492"/>
        <end position="613"/>
    </location>
</feature>
<dbReference type="GO" id="GO:0005743">
    <property type="term" value="C:mitochondrial inner membrane"/>
    <property type="evidence" value="ECO:0007669"/>
    <property type="project" value="UniProtKB-SubCell"/>
</dbReference>
<keyword evidence="10" id="KW-1185">Reference proteome</keyword>
<feature type="compositionally biased region" description="Basic and acidic residues" evidence="8">
    <location>
        <begin position="1010"/>
        <end position="1035"/>
    </location>
</feature>
<protein>
    <recommendedName>
        <fullName evidence="7">MICOS complex subunit MIC60</fullName>
    </recommendedName>
    <alternativeName>
        <fullName evidence="7">Mitofilin</fullName>
    </alternativeName>
</protein>
<feature type="compositionally biased region" description="Pro residues" evidence="8">
    <location>
        <begin position="1376"/>
        <end position="1386"/>
    </location>
</feature>
<evidence type="ECO:0000256" key="6">
    <source>
        <dbReference type="ARBA" id="ARBA00023136"/>
    </source>
</evidence>
<feature type="compositionally biased region" description="Polar residues" evidence="8">
    <location>
        <begin position="41"/>
        <end position="53"/>
    </location>
</feature>
<comment type="subunit">
    <text evidence="7">Component of the mitochondrial contact site and cristae organizing system (MICOS) complex.</text>
</comment>
<keyword evidence="2 7" id="KW-0812">Transmembrane</keyword>
<comment type="caution">
    <text evidence="7">Lacks conserved residue(s) required for the propagation of feature annotation.</text>
</comment>
<evidence type="ECO:0000256" key="2">
    <source>
        <dbReference type="ARBA" id="ARBA00022692"/>
    </source>
</evidence>
<evidence type="ECO:0000256" key="3">
    <source>
        <dbReference type="ARBA" id="ARBA00022792"/>
    </source>
</evidence>
<gene>
    <name evidence="9" type="ORF">HO133_008385</name>
</gene>
<feature type="compositionally biased region" description="Polar residues" evidence="8">
    <location>
        <begin position="18"/>
        <end position="28"/>
    </location>
</feature>
<dbReference type="EMBL" id="JACCJB010000005">
    <property type="protein sequence ID" value="KAF6226944.1"/>
    <property type="molecule type" value="Genomic_DNA"/>
</dbReference>
<feature type="compositionally biased region" description="Low complexity" evidence="8">
    <location>
        <begin position="877"/>
        <end position="889"/>
    </location>
</feature>
<feature type="compositionally biased region" description="Basic and acidic residues" evidence="8">
    <location>
        <begin position="604"/>
        <end position="613"/>
    </location>
</feature>
<feature type="compositionally biased region" description="Polar residues" evidence="8">
    <location>
        <begin position="237"/>
        <end position="260"/>
    </location>
</feature>
<dbReference type="PANTHER" id="PTHR38426:SF1">
    <property type="entry name" value="MAINTENANCE OF TELOMERE CAPPING PROTEIN 4"/>
    <property type="match status" value="1"/>
</dbReference>
<feature type="compositionally biased region" description="Low complexity" evidence="8">
    <location>
        <begin position="166"/>
        <end position="178"/>
    </location>
</feature>
<feature type="compositionally biased region" description="Basic and acidic residues" evidence="8">
    <location>
        <begin position="958"/>
        <end position="990"/>
    </location>
</feature>
<feature type="region of interest" description="Disordered" evidence="8">
    <location>
        <begin position="631"/>
        <end position="688"/>
    </location>
</feature>
<feature type="compositionally biased region" description="Basic and acidic residues" evidence="8">
    <location>
        <begin position="1622"/>
        <end position="1633"/>
    </location>
</feature>